<feature type="transmembrane region" description="Helical" evidence="6">
    <location>
        <begin position="65"/>
        <end position="87"/>
    </location>
</feature>
<comment type="similarity">
    <text evidence="2">Belongs to the GDT1 family.</text>
</comment>
<feature type="transmembrane region" description="Helical" evidence="6">
    <location>
        <begin position="38"/>
        <end position="58"/>
    </location>
</feature>
<evidence type="ECO:0000256" key="2">
    <source>
        <dbReference type="ARBA" id="ARBA00009190"/>
    </source>
</evidence>
<organism evidence="7 8">
    <name type="scientific">Halorubrum halodurans</name>
    <dbReference type="NCBI Taxonomy" id="1383851"/>
    <lineage>
        <taxon>Archaea</taxon>
        <taxon>Methanobacteriati</taxon>
        <taxon>Methanobacteriota</taxon>
        <taxon>Stenosarchaea group</taxon>
        <taxon>Halobacteria</taxon>
        <taxon>Halobacteriales</taxon>
        <taxon>Haloferacaceae</taxon>
        <taxon>Halorubrum</taxon>
    </lineage>
</organism>
<protein>
    <submittedName>
        <fullName evidence="7">UPF0016 family membrane protein</fullName>
    </submittedName>
</protein>
<comment type="caution">
    <text evidence="7">The sequence shown here is derived from an EMBL/GenBank/DDBJ whole genome shotgun (WGS) entry which is preliminary data.</text>
</comment>
<dbReference type="Proteomes" id="UP000216308">
    <property type="component" value="Unassembled WGS sequence"/>
</dbReference>
<keyword evidence="5 6" id="KW-0472">Membrane</keyword>
<evidence type="ECO:0000256" key="4">
    <source>
        <dbReference type="ARBA" id="ARBA00022989"/>
    </source>
</evidence>
<proteinExistence type="inferred from homology"/>
<dbReference type="GO" id="GO:0016020">
    <property type="term" value="C:membrane"/>
    <property type="evidence" value="ECO:0007669"/>
    <property type="project" value="UniProtKB-SubCell"/>
</dbReference>
<reference evidence="7 8" key="1">
    <citation type="journal article" date="2014" name="Front. Microbiol.">
        <title>Population and genomic analysis of the genus Halorubrum.</title>
        <authorList>
            <person name="Fullmer M.S."/>
            <person name="Soucy S.M."/>
            <person name="Swithers K.S."/>
            <person name="Makkay A.M."/>
            <person name="Wheeler R."/>
            <person name="Ventosa A."/>
            <person name="Gogarten J.P."/>
            <person name="Papke R.T."/>
        </authorList>
    </citation>
    <scope>NUCLEOTIDE SEQUENCE [LARGE SCALE GENOMIC DNA]</scope>
    <source>
        <strain evidence="7 8">Cb34</strain>
    </source>
</reference>
<dbReference type="GO" id="GO:0046873">
    <property type="term" value="F:metal ion transmembrane transporter activity"/>
    <property type="evidence" value="ECO:0007669"/>
    <property type="project" value="InterPro"/>
</dbReference>
<evidence type="ECO:0000313" key="8">
    <source>
        <dbReference type="Proteomes" id="UP000216308"/>
    </source>
</evidence>
<keyword evidence="8" id="KW-1185">Reference proteome</keyword>
<comment type="subcellular location">
    <subcellularLocation>
        <location evidence="1">Membrane</location>
        <topology evidence="1">Multi-pass membrane protein</topology>
    </subcellularLocation>
</comment>
<keyword evidence="3 6" id="KW-0812">Transmembrane</keyword>
<accession>A0A256IM06</accession>
<dbReference type="Pfam" id="PF01169">
    <property type="entry name" value="GDT1"/>
    <property type="match status" value="2"/>
</dbReference>
<evidence type="ECO:0000256" key="5">
    <source>
        <dbReference type="ARBA" id="ARBA00023136"/>
    </source>
</evidence>
<dbReference type="EMBL" id="NHPJ01000059">
    <property type="protein sequence ID" value="OYR57600.1"/>
    <property type="molecule type" value="Genomic_DNA"/>
</dbReference>
<dbReference type="AlphaFoldDB" id="A0A256IM06"/>
<dbReference type="RefSeq" id="WP_094530882.1">
    <property type="nucleotide sequence ID" value="NZ_NHPJ01000059.1"/>
</dbReference>
<keyword evidence="4 6" id="KW-1133">Transmembrane helix</keyword>
<sequence length="246" mass="25631">MTPFLEIVVIAAIAQLTVLPGEKVQFIIAGLSTRFKPLVVVAAAGTAFAGWTVLEILFGQALQQALPGVVLDGITAALFLLFAVLLVRSAPGGHNVPVESGTQTDGGVVGTRITDINPEFEAFGYSIGGQLGEFLTIFAMMAAGEFGDKTQLVTIGLAAQYGASAAIWAGEMLVIIPVSLANAYFFHTFSHRFDVRKAHYAGAALFGFFGVDTILGIATGPEAVFGHNSLWEAIVSAASDALLAVV</sequence>
<name>A0A256IM06_9EURY</name>
<gene>
    <name evidence="7" type="ORF">DJ70_05435</name>
</gene>
<evidence type="ECO:0000256" key="6">
    <source>
        <dbReference type="SAM" id="Phobius"/>
    </source>
</evidence>
<dbReference type="InterPro" id="IPR001727">
    <property type="entry name" value="GDT1-like"/>
</dbReference>
<evidence type="ECO:0000256" key="1">
    <source>
        <dbReference type="ARBA" id="ARBA00004141"/>
    </source>
</evidence>
<feature type="transmembrane region" description="Helical" evidence="6">
    <location>
        <begin position="198"/>
        <end position="218"/>
    </location>
</feature>
<dbReference type="OrthoDB" id="85362at2157"/>
<feature type="transmembrane region" description="Helical" evidence="6">
    <location>
        <begin position="165"/>
        <end position="186"/>
    </location>
</feature>
<evidence type="ECO:0000313" key="7">
    <source>
        <dbReference type="EMBL" id="OYR57600.1"/>
    </source>
</evidence>
<evidence type="ECO:0000256" key="3">
    <source>
        <dbReference type="ARBA" id="ARBA00022692"/>
    </source>
</evidence>